<dbReference type="AlphaFoldDB" id="A0A1E3QNV2"/>
<gene>
    <name evidence="3" type="ORF">BABINDRAFT_167189</name>
</gene>
<evidence type="ECO:0000313" key="3">
    <source>
        <dbReference type="EMBL" id="ODQ79318.1"/>
    </source>
</evidence>
<dbReference type="OrthoDB" id="4063558at2759"/>
<evidence type="ECO:0000256" key="1">
    <source>
        <dbReference type="SAM" id="MobiDB-lite"/>
    </source>
</evidence>
<dbReference type="Proteomes" id="UP000094336">
    <property type="component" value="Unassembled WGS sequence"/>
</dbReference>
<keyword evidence="4" id="KW-1185">Reference proteome</keyword>
<accession>A0A1E3QNV2</accession>
<protein>
    <recommendedName>
        <fullName evidence="2">LST4 longin domain-containing protein</fullName>
    </recommendedName>
</protein>
<dbReference type="InterPro" id="IPR041153">
    <property type="entry name" value="LST4_longin"/>
</dbReference>
<name>A0A1E3QNV2_9ASCO</name>
<evidence type="ECO:0000313" key="4">
    <source>
        <dbReference type="Proteomes" id="UP000094336"/>
    </source>
</evidence>
<proteinExistence type="predicted"/>
<feature type="region of interest" description="Disordered" evidence="1">
    <location>
        <begin position="108"/>
        <end position="131"/>
    </location>
</feature>
<dbReference type="RefSeq" id="XP_018984646.1">
    <property type="nucleotide sequence ID" value="XM_019130493.1"/>
</dbReference>
<feature type="domain" description="LST4 longin" evidence="2">
    <location>
        <begin position="80"/>
        <end position="269"/>
    </location>
</feature>
<feature type="region of interest" description="Disordered" evidence="1">
    <location>
        <begin position="459"/>
        <end position="487"/>
    </location>
</feature>
<sequence>MLGRLFRSSSSSPLQDSDLRINQYPSLGNLSLHDALVSPSALPGPPTSAAAYEDAYTRTLLYGTKLPLKNLPGISTTKLFRLVVCQDMGGLRKKQVMCDSAATPARKEESHPLTRPLCSVRQSPSPPLTSKIHHPVRELMDYMFGCGLPIHENSDVTKFHVFPRASLHRDASPPSHVCVLITRIFTLAGTNTAVEDFLERQRIRVSIGLVVPLDAFADINKTLAINWEEIVASMDDLQSCVSAKLIAVLLANPTDLAAPLSSPSTVNRLQFPLYSLQYDQDINFQFAKFVKMVQILANTCRLLTGHYTPAAFGAVSTPSNVQSSMTSPHFSHLKKAWCSELINWLEFKDGRTSVNNVMVPRANQTYGSYSSHGSFSSHVSPPEKAVTFLAALFSAIIPLRHQLLHKPCNIFDTQSKKKVIVRVVIMANNSIIAKKLMFLIGRLVPENVALIADRTIHPEPELSGTGSPLSPAPQTKARSPVHKVSRSSAMTPCLEENTEPMSSSPASSSASAKGWQVPKSAAVPIKSTASSNLHTHSIEVIQPSVLRDAHTASPTAASSTLAYLSSSLSSSYSSSWNQFSWNTKHGSQGMSFLEKWKANANAGTNHSGVSGEFYRNQNVSNLSINLSTLQGDNYVLASPSSIIKKRNQIAKTPSPGLEYDDYFWSDDSHKLSPLSGTASVNASVPSSIPASVGSIPGSLAGLHLRASGQSASISRVSSYFDLSMTPGHTPQPDSFSSTPTVLGSRNHIPCVPEVERSKTTISHMGSNIAEKHSLQNAAYETRPRQASLVQGLRKRCRFIMLSDPVIEDGGLEEVSLLNVVGCRNSHFDLQAFNQTNEYSREFPLLPIGGYLDEFRPEFIMQACPISTSMEQQISKEVVRDVKLHQATLDYEEVISRTICVSLRAREIKEISCRAYPEIPNFPVEPLMRSEDDRTVGSDKPGCSKLSYSLDHQDSLVSRSPLTFVEKPKVKRLYTPLRPSANQNYIDKIDSIFCQLNSKYKEMMRYEQAHQSRPQTPGTSANVAMSVSMGMKPCSDEMAGEGEVLRDIDKLIEMLLDDSLAD</sequence>
<dbReference type="GeneID" id="30148346"/>
<reference evidence="4" key="1">
    <citation type="submission" date="2016-05" db="EMBL/GenBank/DDBJ databases">
        <title>Comparative genomics of biotechnologically important yeasts.</title>
        <authorList>
            <consortium name="DOE Joint Genome Institute"/>
            <person name="Riley R."/>
            <person name="Haridas S."/>
            <person name="Wolfe K.H."/>
            <person name="Lopes M.R."/>
            <person name="Hittinger C.T."/>
            <person name="Goker M."/>
            <person name="Salamov A."/>
            <person name="Wisecaver J."/>
            <person name="Long T.M."/>
            <person name="Aerts A.L."/>
            <person name="Barry K."/>
            <person name="Choi C."/>
            <person name="Clum A."/>
            <person name="Coughlan A.Y."/>
            <person name="Deshpande S."/>
            <person name="Douglass A.P."/>
            <person name="Hanson S.J."/>
            <person name="Klenk H.-P."/>
            <person name="Labutti K."/>
            <person name="Lapidus A."/>
            <person name="Lindquist E."/>
            <person name="Lipzen A."/>
            <person name="Meier-Kolthoff J.P."/>
            <person name="Ohm R.A."/>
            <person name="Otillar R.P."/>
            <person name="Pangilinan J."/>
            <person name="Peng Y."/>
            <person name="Rokas A."/>
            <person name="Rosa C.A."/>
            <person name="Scheuner C."/>
            <person name="Sibirny A.A."/>
            <person name="Slot J.C."/>
            <person name="Stielow J.B."/>
            <person name="Sun H."/>
            <person name="Kurtzman C.P."/>
            <person name="Blackwell M."/>
            <person name="Grigoriev I.V."/>
            <person name="Jeffries T.W."/>
        </authorList>
    </citation>
    <scope>NUCLEOTIDE SEQUENCE [LARGE SCALE GENOMIC DNA]</scope>
    <source>
        <strain evidence="4">NRRL Y-12698</strain>
    </source>
</reference>
<feature type="compositionally biased region" description="Polar residues" evidence="1">
    <location>
        <begin position="464"/>
        <end position="477"/>
    </location>
</feature>
<dbReference type="STRING" id="984486.A0A1E3QNV2"/>
<organism evidence="3 4">
    <name type="scientific">Babjeviella inositovora NRRL Y-12698</name>
    <dbReference type="NCBI Taxonomy" id="984486"/>
    <lineage>
        <taxon>Eukaryota</taxon>
        <taxon>Fungi</taxon>
        <taxon>Dikarya</taxon>
        <taxon>Ascomycota</taxon>
        <taxon>Saccharomycotina</taxon>
        <taxon>Pichiomycetes</taxon>
        <taxon>Serinales incertae sedis</taxon>
        <taxon>Babjeviella</taxon>
    </lineage>
</organism>
<dbReference type="EMBL" id="KV454432">
    <property type="protein sequence ID" value="ODQ79318.1"/>
    <property type="molecule type" value="Genomic_DNA"/>
</dbReference>
<evidence type="ECO:0000259" key="2">
    <source>
        <dbReference type="Pfam" id="PF18639"/>
    </source>
</evidence>
<dbReference type="Pfam" id="PF18639">
    <property type="entry name" value="Longin_2"/>
    <property type="match status" value="1"/>
</dbReference>